<keyword evidence="1" id="KW-0560">Oxidoreductase</keyword>
<dbReference type="SUPFAM" id="SSF50475">
    <property type="entry name" value="FMN-binding split barrel"/>
    <property type="match status" value="1"/>
</dbReference>
<dbReference type="Pfam" id="PF01243">
    <property type="entry name" value="PNPOx_N"/>
    <property type="match status" value="1"/>
</dbReference>
<proteinExistence type="predicted"/>
<accession>A0A2V4DTU4</accession>
<dbReference type="Gene3D" id="2.30.110.10">
    <property type="entry name" value="Electron Transport, Fmn-binding Protein, Chain A"/>
    <property type="match status" value="1"/>
</dbReference>
<comment type="caution">
    <text evidence="3">The sequence shown here is derived from an EMBL/GenBank/DDBJ whole genome shotgun (WGS) entry which is preliminary data.</text>
</comment>
<dbReference type="InterPro" id="IPR052019">
    <property type="entry name" value="F420H2_bilvrd_red/Heme_oxyg"/>
</dbReference>
<dbReference type="RefSeq" id="WP_110423489.1">
    <property type="nucleotide sequence ID" value="NZ_QGLP01000005.1"/>
</dbReference>
<gene>
    <name evidence="3" type="ORF">DKK79_07195</name>
</gene>
<name>A0A2V4DTU4_9GAMM</name>
<sequence>MSEYKNEVVENTIENLHETVHTIILSTITKTGEVDTSYSPYFFDGNDYYILISNLAPHGQNIKANSNISFLIIDDECNTKNIYARRRLSFHATTTIVARQSELFNTIIERLAKRVSKMVYMLAEMKDFNLYKISPTVVRLVLGFGKTYIVDHSNNLVTPIDEDYIANQKSEQMNKQ</sequence>
<protein>
    <recommendedName>
        <fullName evidence="2">Pyridoxamine 5'-phosphate oxidase N-terminal domain-containing protein</fullName>
    </recommendedName>
</protein>
<evidence type="ECO:0000256" key="1">
    <source>
        <dbReference type="ARBA" id="ARBA00023002"/>
    </source>
</evidence>
<dbReference type="InterPro" id="IPR014419">
    <property type="entry name" value="HutZ"/>
</dbReference>
<feature type="domain" description="Pyridoxamine 5'-phosphate oxidase N-terminal" evidence="2">
    <location>
        <begin position="14"/>
        <end position="141"/>
    </location>
</feature>
<dbReference type="AlphaFoldDB" id="A0A2V4DTU4"/>
<dbReference type="GO" id="GO:0070967">
    <property type="term" value="F:coenzyme F420 binding"/>
    <property type="evidence" value="ECO:0007669"/>
    <property type="project" value="TreeGrafter"/>
</dbReference>
<dbReference type="GO" id="GO:0016627">
    <property type="term" value="F:oxidoreductase activity, acting on the CH-CH group of donors"/>
    <property type="evidence" value="ECO:0007669"/>
    <property type="project" value="TreeGrafter"/>
</dbReference>
<dbReference type="PANTHER" id="PTHR35176">
    <property type="entry name" value="HEME OXYGENASE HI_0854-RELATED"/>
    <property type="match status" value="1"/>
</dbReference>
<evidence type="ECO:0000259" key="2">
    <source>
        <dbReference type="Pfam" id="PF01243"/>
    </source>
</evidence>
<evidence type="ECO:0000313" key="4">
    <source>
        <dbReference type="Proteomes" id="UP000247483"/>
    </source>
</evidence>
<dbReference type="InterPro" id="IPR011576">
    <property type="entry name" value="Pyridox_Oxase_N"/>
</dbReference>
<dbReference type="EMBL" id="QGLP01000005">
    <property type="protein sequence ID" value="PXZ04145.1"/>
    <property type="molecule type" value="Genomic_DNA"/>
</dbReference>
<organism evidence="3 4">
    <name type="scientific">Gilliamella apicola</name>
    <dbReference type="NCBI Taxonomy" id="1196095"/>
    <lineage>
        <taxon>Bacteria</taxon>
        <taxon>Pseudomonadati</taxon>
        <taxon>Pseudomonadota</taxon>
        <taxon>Gammaproteobacteria</taxon>
        <taxon>Orbales</taxon>
        <taxon>Orbaceae</taxon>
        <taxon>Gilliamella</taxon>
    </lineage>
</organism>
<dbReference type="Proteomes" id="UP000247483">
    <property type="component" value="Unassembled WGS sequence"/>
</dbReference>
<dbReference type="PIRSF" id="PIRSF004633">
    <property type="entry name" value="UCP_PLP_oxd"/>
    <property type="match status" value="1"/>
</dbReference>
<dbReference type="PANTHER" id="PTHR35176:SF6">
    <property type="entry name" value="HEME OXYGENASE HI_0854-RELATED"/>
    <property type="match status" value="1"/>
</dbReference>
<dbReference type="InterPro" id="IPR012349">
    <property type="entry name" value="Split_barrel_FMN-bd"/>
</dbReference>
<reference evidence="3 4" key="1">
    <citation type="submission" date="2018-05" db="EMBL/GenBank/DDBJ databases">
        <title>Reference genomes for bee gut microbiota database.</title>
        <authorList>
            <person name="Ellegaard K.M."/>
        </authorList>
    </citation>
    <scope>NUCLEOTIDE SEQUENCE [LARGE SCALE GENOMIC DNA]</scope>
    <source>
        <strain evidence="3 4">ESL0177</strain>
    </source>
</reference>
<dbReference type="GO" id="GO:0005829">
    <property type="term" value="C:cytosol"/>
    <property type="evidence" value="ECO:0007669"/>
    <property type="project" value="TreeGrafter"/>
</dbReference>
<evidence type="ECO:0000313" key="3">
    <source>
        <dbReference type="EMBL" id="PXZ04145.1"/>
    </source>
</evidence>